<dbReference type="EMBL" id="VFJB01000004">
    <property type="protein sequence ID" value="KAA0258689.1"/>
    <property type="molecule type" value="Genomic_DNA"/>
</dbReference>
<comment type="similarity">
    <text evidence="4">Belongs to the ABC transporter superfamily. Macrolide exporter (TC 3.A.1.122) family.</text>
</comment>
<dbReference type="PROSITE" id="PS50893">
    <property type="entry name" value="ABC_TRANSPORTER_2"/>
    <property type="match status" value="1"/>
</dbReference>
<evidence type="ECO:0000256" key="2">
    <source>
        <dbReference type="ARBA" id="ARBA00022741"/>
    </source>
</evidence>
<dbReference type="Proteomes" id="UP000322876">
    <property type="component" value="Unassembled WGS sequence"/>
</dbReference>
<keyword evidence="7" id="KW-1185">Reference proteome</keyword>
<organism evidence="6 7">
    <name type="scientific">Deferribacter autotrophicus</name>
    <dbReference type="NCBI Taxonomy" id="500465"/>
    <lineage>
        <taxon>Bacteria</taxon>
        <taxon>Pseudomonadati</taxon>
        <taxon>Deferribacterota</taxon>
        <taxon>Deferribacteres</taxon>
        <taxon>Deferribacterales</taxon>
        <taxon>Deferribacteraceae</taxon>
        <taxon>Deferribacter</taxon>
    </lineage>
</organism>
<gene>
    <name evidence="6" type="ORF">FHQ18_04230</name>
</gene>
<evidence type="ECO:0000256" key="4">
    <source>
        <dbReference type="ARBA" id="ARBA00038388"/>
    </source>
</evidence>
<evidence type="ECO:0000259" key="5">
    <source>
        <dbReference type="PROSITE" id="PS50893"/>
    </source>
</evidence>
<dbReference type="Pfam" id="PF00005">
    <property type="entry name" value="ABC_tran"/>
    <property type="match status" value="1"/>
</dbReference>
<dbReference type="PANTHER" id="PTHR42798:SF7">
    <property type="entry name" value="ALPHA-D-RIBOSE 1-METHYLPHOSPHONATE 5-TRIPHOSPHATE SYNTHASE SUBUNIT PHNL"/>
    <property type="match status" value="1"/>
</dbReference>
<evidence type="ECO:0000256" key="1">
    <source>
        <dbReference type="ARBA" id="ARBA00022448"/>
    </source>
</evidence>
<dbReference type="InterPro" id="IPR027417">
    <property type="entry name" value="P-loop_NTPase"/>
</dbReference>
<dbReference type="GO" id="GO:0022857">
    <property type="term" value="F:transmembrane transporter activity"/>
    <property type="evidence" value="ECO:0007669"/>
    <property type="project" value="UniProtKB-ARBA"/>
</dbReference>
<dbReference type="InterPro" id="IPR003593">
    <property type="entry name" value="AAA+_ATPase"/>
</dbReference>
<dbReference type="SMART" id="SM00382">
    <property type="entry name" value="AAA"/>
    <property type="match status" value="1"/>
</dbReference>
<sequence length="215" mass="24011">MILEAKNLYKNYTKGNSIIKVLENFSFEMEKGDFVAVVGPSGAGKSTLLHILGGLEKPDDGFVLFNGENIYNNDKNLDNIRNEHFGFVFQFHYLLDDFTALENVAIPGMINGSEKDAFERARDILAKMGLESRINHFPKELSGGEQQRVAIARALINSPSVLFADEPTGNLDKDNSKIVIEEFKRLNAEGLSIILVTHDEKIASVAKRILRVEKL</sequence>
<dbReference type="GO" id="GO:0016887">
    <property type="term" value="F:ATP hydrolysis activity"/>
    <property type="evidence" value="ECO:0007669"/>
    <property type="project" value="InterPro"/>
</dbReference>
<dbReference type="CDD" id="cd03255">
    <property type="entry name" value="ABC_MJ0796_LolCDE_FtsE"/>
    <property type="match status" value="1"/>
</dbReference>
<dbReference type="InterPro" id="IPR017871">
    <property type="entry name" value="ABC_transporter-like_CS"/>
</dbReference>
<dbReference type="PROSITE" id="PS00211">
    <property type="entry name" value="ABC_TRANSPORTER_1"/>
    <property type="match status" value="1"/>
</dbReference>
<evidence type="ECO:0000313" key="6">
    <source>
        <dbReference type="EMBL" id="KAA0258689.1"/>
    </source>
</evidence>
<feature type="domain" description="ABC transporter" evidence="5">
    <location>
        <begin position="3"/>
        <end position="215"/>
    </location>
</feature>
<dbReference type="InterPro" id="IPR003439">
    <property type="entry name" value="ABC_transporter-like_ATP-bd"/>
</dbReference>
<accession>A0A5A8F726</accession>
<evidence type="ECO:0000256" key="3">
    <source>
        <dbReference type="ARBA" id="ARBA00022840"/>
    </source>
</evidence>
<dbReference type="AlphaFoldDB" id="A0A5A8F726"/>
<dbReference type="GO" id="GO:0005524">
    <property type="term" value="F:ATP binding"/>
    <property type="evidence" value="ECO:0007669"/>
    <property type="project" value="UniProtKB-KW"/>
</dbReference>
<keyword evidence="3 6" id="KW-0067">ATP-binding</keyword>
<proteinExistence type="inferred from homology"/>
<dbReference type="FunFam" id="3.40.50.300:FF:000032">
    <property type="entry name" value="Export ABC transporter ATP-binding protein"/>
    <property type="match status" value="1"/>
</dbReference>
<name>A0A5A8F726_9BACT</name>
<dbReference type="SUPFAM" id="SSF52540">
    <property type="entry name" value="P-loop containing nucleoside triphosphate hydrolases"/>
    <property type="match status" value="1"/>
</dbReference>
<reference evidence="6 7" key="1">
    <citation type="submission" date="2019-06" db="EMBL/GenBank/DDBJ databases">
        <title>Genomic insights into carbon and energy metabolism of Deferribacter autotrophicus revealed new metabolic traits in the phylum Deferribacteres.</title>
        <authorList>
            <person name="Slobodkin A.I."/>
            <person name="Slobodkina G.B."/>
            <person name="Allioux M."/>
            <person name="Alain K."/>
            <person name="Jebbar M."/>
            <person name="Shadrin V."/>
            <person name="Kublanov I.V."/>
            <person name="Toshchakov S.V."/>
            <person name="Bonch-Osmolovskaya E.A."/>
        </authorList>
    </citation>
    <scope>NUCLEOTIDE SEQUENCE [LARGE SCALE GENOMIC DNA]</scope>
    <source>
        <strain evidence="6 7">SL50</strain>
    </source>
</reference>
<dbReference type="Gene3D" id="3.40.50.300">
    <property type="entry name" value="P-loop containing nucleotide triphosphate hydrolases"/>
    <property type="match status" value="1"/>
</dbReference>
<keyword evidence="2" id="KW-0547">Nucleotide-binding</keyword>
<keyword evidence="1" id="KW-0813">Transport</keyword>
<dbReference type="OrthoDB" id="9809450at2"/>
<dbReference type="PANTHER" id="PTHR42798">
    <property type="entry name" value="LIPOPROTEIN-RELEASING SYSTEM ATP-BINDING PROTEIN LOLD"/>
    <property type="match status" value="1"/>
</dbReference>
<dbReference type="InterPro" id="IPR017911">
    <property type="entry name" value="MacB-like_ATP-bd"/>
</dbReference>
<evidence type="ECO:0000313" key="7">
    <source>
        <dbReference type="Proteomes" id="UP000322876"/>
    </source>
</evidence>
<comment type="caution">
    <text evidence="6">The sequence shown here is derived from an EMBL/GenBank/DDBJ whole genome shotgun (WGS) entry which is preliminary data.</text>
</comment>
<dbReference type="GO" id="GO:0098796">
    <property type="term" value="C:membrane protein complex"/>
    <property type="evidence" value="ECO:0007669"/>
    <property type="project" value="UniProtKB-ARBA"/>
</dbReference>
<protein>
    <submittedName>
        <fullName evidence="6">ABC transporter ATP-binding protein</fullName>
    </submittedName>
</protein>